<accession>J3EU16</accession>
<dbReference type="Proteomes" id="UP000007813">
    <property type="component" value="Unassembled WGS sequence"/>
</dbReference>
<comment type="caution">
    <text evidence="1">The sequence shown here is derived from an EMBL/GenBank/DDBJ whole genome shotgun (WGS) entry which is preliminary data.</text>
</comment>
<sequence>MAGKRFAFIIVSTAFKYDEVNLLTYRILLVKIASESFFVCFLLRSGFVSAHFGLERCAG</sequence>
<evidence type="ECO:0000313" key="1">
    <source>
        <dbReference type="EMBL" id="EJN57757.1"/>
    </source>
</evidence>
<gene>
    <name evidence="1" type="ORF">HSB1_39050</name>
</gene>
<dbReference type="EMBL" id="ALJD01000011">
    <property type="protein sequence ID" value="EJN57757.1"/>
    <property type="molecule type" value="Genomic_DNA"/>
</dbReference>
<proteinExistence type="predicted"/>
<reference evidence="1 2" key="1">
    <citation type="journal article" date="2012" name="J. Bacteriol.">
        <title>Draft Genome Sequence of the Extremely Halophilic Archaeon Halogranum salarium B-1T.</title>
        <authorList>
            <person name="Kim K.K."/>
            <person name="Lee K.C."/>
            <person name="Lee J.S."/>
        </authorList>
    </citation>
    <scope>NUCLEOTIDE SEQUENCE [LARGE SCALE GENOMIC DNA]</scope>
    <source>
        <strain evidence="1 2">B-1</strain>
    </source>
</reference>
<organism evidence="1 2">
    <name type="scientific">Halogranum salarium B-1</name>
    <dbReference type="NCBI Taxonomy" id="1210908"/>
    <lineage>
        <taxon>Archaea</taxon>
        <taxon>Methanobacteriati</taxon>
        <taxon>Methanobacteriota</taxon>
        <taxon>Stenosarchaea group</taxon>
        <taxon>Halobacteria</taxon>
        <taxon>Halobacteriales</taxon>
        <taxon>Haloferacaceae</taxon>
    </lineage>
</organism>
<dbReference type="AlphaFoldDB" id="J3EU16"/>
<protein>
    <submittedName>
        <fullName evidence="1">Uncharacterized protein</fullName>
    </submittedName>
</protein>
<evidence type="ECO:0000313" key="2">
    <source>
        <dbReference type="Proteomes" id="UP000007813"/>
    </source>
</evidence>
<name>J3EU16_9EURY</name>